<dbReference type="PANTHER" id="PTHR46333:SF2">
    <property type="entry name" value="CYTOKINESIS PROTEIN 3"/>
    <property type="match status" value="1"/>
</dbReference>
<dbReference type="Pfam" id="PF01841">
    <property type="entry name" value="Transglut_core"/>
    <property type="match status" value="1"/>
</dbReference>
<evidence type="ECO:0000259" key="2">
    <source>
        <dbReference type="SMART" id="SM00460"/>
    </source>
</evidence>
<dbReference type="SMART" id="SM00460">
    <property type="entry name" value="TGc"/>
    <property type="match status" value="1"/>
</dbReference>
<dbReference type="Pfam" id="PF23265">
    <property type="entry name" value="Ig-like_KY"/>
    <property type="match status" value="2"/>
</dbReference>
<dbReference type="AlphaFoldDB" id="A0ABD3UA66"/>
<dbReference type="EMBL" id="JBJQND010000016">
    <property type="protein sequence ID" value="KAL3846384.1"/>
    <property type="molecule type" value="Genomic_DNA"/>
</dbReference>
<name>A0ABD3UA66_SINWO</name>
<keyword evidence="4" id="KW-1185">Reference proteome</keyword>
<evidence type="ECO:0000313" key="3">
    <source>
        <dbReference type="EMBL" id="KAL3846384.1"/>
    </source>
</evidence>
<dbReference type="PANTHER" id="PTHR46333">
    <property type="entry name" value="CYTOKINESIS PROTEIN 3"/>
    <property type="match status" value="1"/>
</dbReference>
<dbReference type="InterPro" id="IPR038765">
    <property type="entry name" value="Papain-like_cys_pep_sf"/>
</dbReference>
<dbReference type="Proteomes" id="UP001634394">
    <property type="component" value="Unassembled WGS sequence"/>
</dbReference>
<gene>
    <name evidence="3" type="ORF">ACJMK2_017382</name>
</gene>
<sequence length="813" mass="92868">MGCIKSKTLKVTEESDPNGRYNKTISGRISETMQDSKVSVKKDIHKQATLNETSSSAQSGYTRKDVTKPSSNQQNQDNSEVTSPNERKIDPLKDFKVENTKYDPHETVEMNEVVNLEKPAVKEIVIDEITFKEDTVSKGIGILPWNGQKEIKSLVTGTENDDNKTLKRDVAQEVKEMHVHELPANFPGPVPPKTKKKDLITDTTFTRVDALLDKVDVEAEQSVPRLGLFLSGKFKQDDFKALDNEEAPAEALPKVVPPKSTKNALMSDPDIFKHVDDYSKTVPESVRYSVEKLAEYLSAVARNDMEKIRAFYYWICHNISTPGDLNKVWYSFDKGSDIPERLKHDAASTLRQGQGSCVSVMKALCSVVGISAVTIIGCSKSLRTDPDRDFLPGERNHSWNAVYVNDEWRFVDCTWGSGYLDETGKFHQQYDDFWFFTDPEIFIYDHFPDHPLWQLLDEPKDINEFNKMPCLTKRSKELGLLLISHREPIIYFDKEIHIEIATETLPLSNITADLRDSDNKDVNEHRCMERLDASRFQIRVVPPHSGEYRLSLYGQSKEYKHAKFRRLMEYILRCATPYTDAITFPRHFKVWGPEPNFDDLGFDKSILKHSVFSTDFLEMVVPLDVKREIIINAEMKGHTHAEKDLSGNILLAASKKKRNVFVRFPGRGYYKLDIYAEGKVAEDTLEFVASFLLECQSNDVNVRLFPKYNAEAVCKFQTTLMEPLDRELPENTEVDFCVTSTNKFKKLILAVPFEANDAERLKPIGELKLKEENSVYTYHGRFATPKKGTPFFLAGSASPPNVFMSRIFEFITI</sequence>
<feature type="compositionally biased region" description="Basic and acidic residues" evidence="1">
    <location>
        <begin position="85"/>
        <end position="97"/>
    </location>
</feature>
<reference evidence="3 4" key="1">
    <citation type="submission" date="2024-11" db="EMBL/GenBank/DDBJ databases">
        <title>Chromosome-level genome assembly of the freshwater bivalve Anodonta woodiana.</title>
        <authorList>
            <person name="Chen X."/>
        </authorList>
    </citation>
    <scope>NUCLEOTIDE SEQUENCE [LARGE SCALE GENOMIC DNA]</scope>
    <source>
        <strain evidence="3">MN2024</strain>
        <tissue evidence="3">Gills</tissue>
    </source>
</reference>
<proteinExistence type="predicted"/>
<evidence type="ECO:0000313" key="4">
    <source>
        <dbReference type="Proteomes" id="UP001634394"/>
    </source>
</evidence>
<feature type="domain" description="Transglutaminase-like" evidence="2">
    <location>
        <begin position="349"/>
        <end position="415"/>
    </location>
</feature>
<dbReference type="InterPro" id="IPR056564">
    <property type="entry name" value="Ig-like_KY"/>
</dbReference>
<comment type="caution">
    <text evidence="3">The sequence shown here is derived from an EMBL/GenBank/DDBJ whole genome shotgun (WGS) entry which is preliminary data.</text>
</comment>
<evidence type="ECO:0000256" key="1">
    <source>
        <dbReference type="SAM" id="MobiDB-lite"/>
    </source>
</evidence>
<dbReference type="InterPro" id="IPR002931">
    <property type="entry name" value="Transglutaminase-like"/>
</dbReference>
<organism evidence="3 4">
    <name type="scientific">Sinanodonta woodiana</name>
    <name type="common">Chinese pond mussel</name>
    <name type="synonym">Anodonta woodiana</name>
    <dbReference type="NCBI Taxonomy" id="1069815"/>
    <lineage>
        <taxon>Eukaryota</taxon>
        <taxon>Metazoa</taxon>
        <taxon>Spiralia</taxon>
        <taxon>Lophotrochozoa</taxon>
        <taxon>Mollusca</taxon>
        <taxon>Bivalvia</taxon>
        <taxon>Autobranchia</taxon>
        <taxon>Heteroconchia</taxon>
        <taxon>Palaeoheterodonta</taxon>
        <taxon>Unionida</taxon>
        <taxon>Unionoidea</taxon>
        <taxon>Unionidae</taxon>
        <taxon>Unioninae</taxon>
        <taxon>Sinanodonta</taxon>
    </lineage>
</organism>
<dbReference type="Gene3D" id="3.10.620.30">
    <property type="match status" value="1"/>
</dbReference>
<accession>A0ABD3UA66</accession>
<dbReference type="InterPro" id="IPR052557">
    <property type="entry name" value="CAP/Cytokinesis_protein"/>
</dbReference>
<feature type="compositionally biased region" description="Polar residues" evidence="1">
    <location>
        <begin position="21"/>
        <end position="37"/>
    </location>
</feature>
<feature type="compositionally biased region" description="Polar residues" evidence="1">
    <location>
        <begin position="68"/>
        <end position="84"/>
    </location>
</feature>
<dbReference type="SUPFAM" id="SSF54001">
    <property type="entry name" value="Cysteine proteinases"/>
    <property type="match status" value="1"/>
</dbReference>
<feature type="compositionally biased region" description="Polar residues" evidence="1">
    <location>
        <begin position="48"/>
        <end position="61"/>
    </location>
</feature>
<feature type="region of interest" description="Disordered" evidence="1">
    <location>
        <begin position="1"/>
        <end position="97"/>
    </location>
</feature>
<protein>
    <recommendedName>
        <fullName evidence="2">Transglutaminase-like domain-containing protein</fullName>
    </recommendedName>
</protein>